<proteinExistence type="predicted"/>
<evidence type="ECO:0000256" key="1">
    <source>
        <dbReference type="ARBA" id="ARBA00023125"/>
    </source>
</evidence>
<dbReference type="InterPro" id="IPR017930">
    <property type="entry name" value="Myb_dom"/>
</dbReference>
<feature type="compositionally biased region" description="Low complexity" evidence="3">
    <location>
        <begin position="361"/>
        <end position="374"/>
    </location>
</feature>
<dbReference type="PANTHER" id="PTHR21677">
    <property type="entry name" value="CRAMPED PROTEIN"/>
    <property type="match status" value="1"/>
</dbReference>
<dbReference type="InterPro" id="IPR017884">
    <property type="entry name" value="SANT_dom"/>
</dbReference>
<reference evidence="7 8" key="1">
    <citation type="journal article" date="2008" name="Nature">
        <title>The genome of the choanoflagellate Monosiga brevicollis and the origin of metazoans.</title>
        <authorList>
            <consortium name="JGI Sequencing"/>
            <person name="King N."/>
            <person name="Westbrook M.J."/>
            <person name="Young S.L."/>
            <person name="Kuo A."/>
            <person name="Abedin M."/>
            <person name="Chapman J."/>
            <person name="Fairclough S."/>
            <person name="Hellsten U."/>
            <person name="Isogai Y."/>
            <person name="Letunic I."/>
            <person name="Marr M."/>
            <person name="Pincus D."/>
            <person name="Putnam N."/>
            <person name="Rokas A."/>
            <person name="Wright K.J."/>
            <person name="Zuzow R."/>
            <person name="Dirks W."/>
            <person name="Good M."/>
            <person name="Goodstein D."/>
            <person name="Lemons D."/>
            <person name="Li W."/>
            <person name="Lyons J.B."/>
            <person name="Morris A."/>
            <person name="Nichols S."/>
            <person name="Richter D.J."/>
            <person name="Salamov A."/>
            <person name="Bork P."/>
            <person name="Lim W.A."/>
            <person name="Manning G."/>
            <person name="Miller W.T."/>
            <person name="McGinnis W."/>
            <person name="Shapiro H."/>
            <person name="Tjian R."/>
            <person name="Grigoriev I.V."/>
            <person name="Rokhsar D."/>
        </authorList>
    </citation>
    <scope>NUCLEOTIDE SEQUENCE [LARGE SCALE GENOMIC DNA]</scope>
    <source>
        <strain evidence="8">MX1 / ATCC 50154</strain>
    </source>
</reference>
<dbReference type="EMBL" id="CH991552">
    <property type="protein sequence ID" value="EDQ89124.1"/>
    <property type="molecule type" value="Genomic_DNA"/>
</dbReference>
<dbReference type="GO" id="GO:0005634">
    <property type="term" value="C:nucleus"/>
    <property type="evidence" value="ECO:0000318"/>
    <property type="project" value="GO_Central"/>
</dbReference>
<dbReference type="GO" id="GO:0003682">
    <property type="term" value="F:chromatin binding"/>
    <property type="evidence" value="ECO:0000318"/>
    <property type="project" value="GO_Central"/>
</dbReference>
<feature type="compositionally biased region" description="Basic and acidic residues" evidence="3">
    <location>
        <begin position="295"/>
        <end position="307"/>
    </location>
</feature>
<dbReference type="InterPro" id="IPR001005">
    <property type="entry name" value="SANT/Myb"/>
</dbReference>
<organism evidence="7 8">
    <name type="scientific">Monosiga brevicollis</name>
    <name type="common">Choanoflagellate</name>
    <dbReference type="NCBI Taxonomy" id="81824"/>
    <lineage>
        <taxon>Eukaryota</taxon>
        <taxon>Choanoflagellata</taxon>
        <taxon>Craspedida</taxon>
        <taxon>Salpingoecidae</taxon>
        <taxon>Monosiga</taxon>
    </lineage>
</organism>
<dbReference type="Gene3D" id="1.10.10.60">
    <property type="entry name" value="Homeodomain-like"/>
    <property type="match status" value="1"/>
</dbReference>
<sequence length="636" mass="68455">MAMTTLGPGQAEVGGAAACTSHSKIMDLQSSNSGHEDTAANAKADQPKLTPWTHRDQDLFLKYATTYGRDWDRISRKMGKHKKQVRQCYYRLLKRIKVHLNCPDLTLSREDELKWLMNYRTLRSRLTKACKKPVDEDSAPIADEKLHKAFGKLLSQIINHGSTTFVRNRAKQTLRLQTTVPSTALSKTEKTEESSTSVSLKTATSSDASPFWQGLTHDDLALDHILDSHTAAQNQPHGSPASGSDDNDLDFDLDLDGWDLDLDPPSDLSPSQAGPDLLSPSQAQSSSVGGPKRVHTPEPEGNRDSSKRPKSVTDALVLQTPPILKAPTRRSTMSTTSPTTSSSGLLTQPSPDAKATREAKAVTSTHMSTSSAARSASIAAPAPATLASAAVSHPAPAPARSLGPMFLESQGTDPMPSTPSPMDTDLSLGHRALATSPRADISCVFIPHDDATEQRVRSIGQKAQLRVVLKLHKSVEKVQNLLRQYLTRKGPLDGIESLALFAGDSASQSPCLDEHMSIAALLEQLGQPATIELFYGWPMTSEEPLPPLDMLLAPTLPTSSASHYAHMGTAAGQEPLVTCSADLFASRSWAPTDELHDGLSLGSAPLTLNQACELNQQLLHPLMGEDTQQALAALVQ</sequence>
<dbReference type="GO" id="GO:0003677">
    <property type="term" value="F:DNA binding"/>
    <property type="evidence" value="ECO:0007669"/>
    <property type="project" value="UniProtKB-KW"/>
</dbReference>
<feature type="domain" description="HTH myb-type" evidence="6">
    <location>
        <begin position="51"/>
        <end position="97"/>
    </location>
</feature>
<keyword evidence="2" id="KW-0539">Nucleus</keyword>
<keyword evidence="1" id="KW-0238">DNA-binding</keyword>
<evidence type="ECO:0000313" key="7">
    <source>
        <dbReference type="EMBL" id="EDQ89124.1"/>
    </source>
</evidence>
<dbReference type="AlphaFoldDB" id="A9V0A4"/>
<dbReference type="InParanoid" id="A9V0A4"/>
<dbReference type="PROSITE" id="PS50090">
    <property type="entry name" value="MYB_LIKE"/>
    <property type="match status" value="1"/>
</dbReference>
<accession>A9V0A4</accession>
<feature type="domain" description="Myb-like" evidence="4">
    <location>
        <begin position="51"/>
        <end position="93"/>
    </location>
</feature>
<feature type="compositionally biased region" description="Polar residues" evidence="3">
    <location>
        <begin position="279"/>
        <end position="288"/>
    </location>
</feature>
<dbReference type="PANTHER" id="PTHR21677:SF1">
    <property type="entry name" value="PROTEIN CRAMPED-LIKE"/>
    <property type="match status" value="1"/>
</dbReference>
<evidence type="ECO:0008006" key="9">
    <source>
        <dbReference type="Google" id="ProtNLM"/>
    </source>
</evidence>
<dbReference type="RefSeq" id="XP_001746229.1">
    <property type="nucleotide sequence ID" value="XM_001746177.1"/>
</dbReference>
<dbReference type="InterPro" id="IPR009057">
    <property type="entry name" value="Homeodomain-like_sf"/>
</dbReference>
<gene>
    <name evidence="7" type="ORF">MONBRDRAFT_8523</name>
</gene>
<dbReference type="CDD" id="cd00167">
    <property type="entry name" value="SANT"/>
    <property type="match status" value="1"/>
</dbReference>
<dbReference type="Pfam" id="PF00249">
    <property type="entry name" value="Myb_DNA-binding"/>
    <property type="match status" value="1"/>
</dbReference>
<evidence type="ECO:0000259" key="4">
    <source>
        <dbReference type="PROSITE" id="PS50090"/>
    </source>
</evidence>
<feature type="compositionally biased region" description="Low complexity" evidence="3">
    <location>
        <begin position="329"/>
        <end position="351"/>
    </location>
</feature>
<feature type="domain" description="SANT" evidence="5">
    <location>
        <begin position="47"/>
        <end position="97"/>
    </location>
</feature>
<keyword evidence="8" id="KW-1185">Reference proteome</keyword>
<dbReference type="InterPro" id="IPR055315">
    <property type="entry name" value="Cramped-like"/>
</dbReference>
<dbReference type="SUPFAM" id="SSF46689">
    <property type="entry name" value="Homeodomain-like"/>
    <property type="match status" value="1"/>
</dbReference>
<evidence type="ECO:0000259" key="5">
    <source>
        <dbReference type="PROSITE" id="PS51293"/>
    </source>
</evidence>
<dbReference type="PROSITE" id="PS51294">
    <property type="entry name" value="HTH_MYB"/>
    <property type="match status" value="1"/>
</dbReference>
<evidence type="ECO:0000256" key="3">
    <source>
        <dbReference type="SAM" id="MobiDB-lite"/>
    </source>
</evidence>
<dbReference type="SMART" id="SM00717">
    <property type="entry name" value="SANT"/>
    <property type="match status" value="1"/>
</dbReference>
<evidence type="ECO:0000313" key="8">
    <source>
        <dbReference type="Proteomes" id="UP000001357"/>
    </source>
</evidence>
<feature type="region of interest" description="Disordered" evidence="3">
    <location>
        <begin position="231"/>
        <end position="374"/>
    </location>
</feature>
<feature type="region of interest" description="Disordered" evidence="3">
    <location>
        <begin position="183"/>
        <end position="211"/>
    </location>
</feature>
<feature type="compositionally biased region" description="Acidic residues" evidence="3">
    <location>
        <begin position="245"/>
        <end position="264"/>
    </location>
</feature>
<dbReference type="GeneID" id="5891294"/>
<dbReference type="GO" id="GO:0007389">
    <property type="term" value="P:pattern specification process"/>
    <property type="evidence" value="ECO:0000318"/>
    <property type="project" value="GO_Central"/>
</dbReference>
<dbReference type="PROSITE" id="PS51293">
    <property type="entry name" value="SANT"/>
    <property type="match status" value="1"/>
</dbReference>
<dbReference type="KEGG" id="mbr:MONBRDRAFT_8523"/>
<protein>
    <recommendedName>
        <fullName evidence="9">Myb-like domain-containing protein</fullName>
    </recommendedName>
</protein>
<name>A9V0A4_MONBE</name>
<evidence type="ECO:0000256" key="2">
    <source>
        <dbReference type="ARBA" id="ARBA00023242"/>
    </source>
</evidence>
<dbReference type="Proteomes" id="UP000001357">
    <property type="component" value="Unassembled WGS sequence"/>
</dbReference>
<evidence type="ECO:0000259" key="6">
    <source>
        <dbReference type="PROSITE" id="PS51294"/>
    </source>
</evidence>